<keyword evidence="1" id="KW-0472">Membrane</keyword>
<name>A0A3A3G3E2_9BURK</name>
<keyword evidence="3" id="KW-1185">Reference proteome</keyword>
<sequence length="92" mass="10763">MELFAELFAWHPYRCGLVALALSVSVFLPFYRILARMCFFLAALVWWWLTYTEFTTPHDLNIRVDLVFTLRAAMFLGIVAMVAMAIGWRRNV</sequence>
<accession>A0A3A3G3E2</accession>
<comment type="caution">
    <text evidence="2">The sequence shown here is derived from an EMBL/GenBank/DDBJ whole genome shotgun (WGS) entry which is preliminary data.</text>
</comment>
<feature type="transmembrane region" description="Helical" evidence="1">
    <location>
        <begin position="68"/>
        <end position="88"/>
    </location>
</feature>
<keyword evidence="1" id="KW-1133">Transmembrane helix</keyword>
<proteinExistence type="predicted"/>
<dbReference type="EMBL" id="QYUQ01000002">
    <property type="protein sequence ID" value="RJG02185.1"/>
    <property type="molecule type" value="Genomic_DNA"/>
</dbReference>
<dbReference type="AlphaFoldDB" id="A0A3A3G3E2"/>
<feature type="transmembrane region" description="Helical" evidence="1">
    <location>
        <begin position="20"/>
        <end position="48"/>
    </location>
</feature>
<reference evidence="3" key="1">
    <citation type="submission" date="2018-09" db="EMBL/GenBank/DDBJ databases">
        <authorList>
            <person name="Zhu H."/>
        </authorList>
    </citation>
    <scope>NUCLEOTIDE SEQUENCE [LARGE SCALE GENOMIC DNA]</scope>
    <source>
        <strain evidence="3">K1S02-23</strain>
    </source>
</reference>
<evidence type="ECO:0000313" key="3">
    <source>
        <dbReference type="Proteomes" id="UP000266327"/>
    </source>
</evidence>
<organism evidence="2 3">
    <name type="scientific">Noviherbaspirillum sedimenti</name>
    <dbReference type="NCBI Taxonomy" id="2320865"/>
    <lineage>
        <taxon>Bacteria</taxon>
        <taxon>Pseudomonadati</taxon>
        <taxon>Pseudomonadota</taxon>
        <taxon>Betaproteobacteria</taxon>
        <taxon>Burkholderiales</taxon>
        <taxon>Oxalobacteraceae</taxon>
        <taxon>Noviherbaspirillum</taxon>
    </lineage>
</organism>
<evidence type="ECO:0000256" key="1">
    <source>
        <dbReference type="SAM" id="Phobius"/>
    </source>
</evidence>
<protein>
    <submittedName>
        <fullName evidence="2">Uncharacterized protein</fullName>
    </submittedName>
</protein>
<dbReference type="Proteomes" id="UP000266327">
    <property type="component" value="Unassembled WGS sequence"/>
</dbReference>
<keyword evidence="1" id="KW-0812">Transmembrane</keyword>
<gene>
    <name evidence="2" type="ORF">D3878_11840</name>
</gene>
<evidence type="ECO:0000313" key="2">
    <source>
        <dbReference type="EMBL" id="RJG02185.1"/>
    </source>
</evidence>